<reference evidence="9 10" key="1">
    <citation type="submission" date="2018-06" db="EMBL/GenBank/DDBJ databases">
        <title>The draft genome sequences of strains SCU63 and S1.</title>
        <authorList>
            <person name="Gan L."/>
        </authorList>
    </citation>
    <scope>NUCLEOTIDE SEQUENCE [LARGE SCALE GENOMIC DNA]</scope>
    <source>
        <strain evidence="9 10">SCU63</strain>
    </source>
</reference>
<dbReference type="InterPro" id="IPR003721">
    <property type="entry name" value="Pantoate_ligase"/>
</dbReference>
<dbReference type="Pfam" id="PF02569">
    <property type="entry name" value="Pantoate_ligase"/>
    <property type="match status" value="1"/>
</dbReference>
<comment type="miscellaneous">
    <text evidence="8">The reaction proceeds by a bi uni uni bi ping pong mechanism.</text>
</comment>
<organism evidence="9 10">
    <name type="scientific">Planococcus halotolerans</name>
    <dbReference type="NCBI Taxonomy" id="2233542"/>
    <lineage>
        <taxon>Bacteria</taxon>
        <taxon>Bacillati</taxon>
        <taxon>Bacillota</taxon>
        <taxon>Bacilli</taxon>
        <taxon>Bacillales</taxon>
        <taxon>Caryophanaceae</taxon>
        <taxon>Planococcus</taxon>
    </lineage>
</organism>
<comment type="subcellular location">
    <subcellularLocation>
        <location evidence="8">Cytoplasm</location>
    </subcellularLocation>
</comment>
<evidence type="ECO:0000256" key="6">
    <source>
        <dbReference type="ARBA" id="ARBA00022840"/>
    </source>
</evidence>
<comment type="function">
    <text evidence="8">Catalyzes the condensation of pantoate with beta-alanine in an ATP-dependent reaction via a pantoyl-adenylate intermediate.</text>
</comment>
<evidence type="ECO:0000256" key="3">
    <source>
        <dbReference type="ARBA" id="ARBA00022598"/>
    </source>
</evidence>
<dbReference type="CDD" id="cd00560">
    <property type="entry name" value="PanC"/>
    <property type="match status" value="1"/>
</dbReference>
<dbReference type="GO" id="GO:0005524">
    <property type="term" value="F:ATP binding"/>
    <property type="evidence" value="ECO:0007669"/>
    <property type="project" value="UniProtKB-KW"/>
</dbReference>
<feature type="binding site" evidence="8">
    <location>
        <begin position="158"/>
        <end position="161"/>
    </location>
    <ligand>
        <name>ATP</name>
        <dbReference type="ChEBI" id="CHEBI:30616"/>
    </ligand>
</feature>
<dbReference type="InterPro" id="IPR014729">
    <property type="entry name" value="Rossmann-like_a/b/a_fold"/>
</dbReference>
<keyword evidence="5 8" id="KW-0547">Nucleotide-binding</keyword>
<evidence type="ECO:0000256" key="1">
    <source>
        <dbReference type="ARBA" id="ARBA00004990"/>
    </source>
</evidence>
<dbReference type="NCBIfam" id="TIGR00125">
    <property type="entry name" value="cyt_tran_rel"/>
    <property type="match status" value="1"/>
</dbReference>
<keyword evidence="4 8" id="KW-0566">Pantothenate biosynthesis</keyword>
<dbReference type="Proteomes" id="UP000251002">
    <property type="component" value="Unassembled WGS sequence"/>
</dbReference>
<dbReference type="EC" id="6.3.2.1" evidence="8"/>
<dbReference type="AlphaFoldDB" id="A0A365L0Z4"/>
<dbReference type="Gene3D" id="3.40.50.620">
    <property type="entry name" value="HUPs"/>
    <property type="match status" value="1"/>
</dbReference>
<evidence type="ECO:0000256" key="7">
    <source>
        <dbReference type="ARBA" id="ARBA00048258"/>
    </source>
</evidence>
<evidence type="ECO:0000256" key="8">
    <source>
        <dbReference type="HAMAP-Rule" id="MF_00158"/>
    </source>
</evidence>
<comment type="subunit">
    <text evidence="8">Homodimer.</text>
</comment>
<feature type="binding site" evidence="8">
    <location>
        <position position="187"/>
    </location>
    <ligand>
        <name>ATP</name>
        <dbReference type="ChEBI" id="CHEBI:30616"/>
    </ligand>
</feature>
<dbReference type="PANTHER" id="PTHR21299:SF1">
    <property type="entry name" value="PANTOATE--BETA-ALANINE LIGASE"/>
    <property type="match status" value="1"/>
</dbReference>
<feature type="active site" description="Proton donor" evidence="8">
    <location>
        <position position="48"/>
    </location>
</feature>
<keyword evidence="3 8" id="KW-0436">Ligase</keyword>
<evidence type="ECO:0000256" key="5">
    <source>
        <dbReference type="ARBA" id="ARBA00022741"/>
    </source>
</evidence>
<feature type="binding site" evidence="8">
    <location>
        <position position="164"/>
    </location>
    <ligand>
        <name>(R)-pantoate</name>
        <dbReference type="ChEBI" id="CHEBI:15980"/>
    </ligand>
</feature>
<evidence type="ECO:0000256" key="2">
    <source>
        <dbReference type="ARBA" id="ARBA00009256"/>
    </source>
</evidence>
<dbReference type="PANTHER" id="PTHR21299">
    <property type="entry name" value="CYTIDYLATE KINASE/PANTOATE-BETA-ALANINE LIGASE"/>
    <property type="match status" value="1"/>
</dbReference>
<dbReference type="NCBIfam" id="TIGR00018">
    <property type="entry name" value="panC"/>
    <property type="match status" value="1"/>
</dbReference>
<feature type="binding site" evidence="8">
    <location>
        <position position="72"/>
    </location>
    <ligand>
        <name>(R)-pantoate</name>
        <dbReference type="ChEBI" id="CHEBI:15980"/>
    </ligand>
</feature>
<feature type="binding site" evidence="8">
    <location>
        <position position="72"/>
    </location>
    <ligand>
        <name>beta-alanine</name>
        <dbReference type="ChEBI" id="CHEBI:57966"/>
    </ligand>
</feature>
<dbReference type="GO" id="GO:0005829">
    <property type="term" value="C:cytosol"/>
    <property type="evidence" value="ECO:0007669"/>
    <property type="project" value="TreeGrafter"/>
</dbReference>
<proteinExistence type="inferred from homology"/>
<keyword evidence="8" id="KW-0963">Cytoplasm</keyword>
<feature type="binding site" evidence="8">
    <location>
        <begin position="41"/>
        <end position="48"/>
    </location>
    <ligand>
        <name>ATP</name>
        <dbReference type="ChEBI" id="CHEBI:30616"/>
    </ligand>
</feature>
<sequence length="289" mass="32302">MRLSSGKEREVLRTIETIEELKNWVQGKKDAGLSIGLVPTMGFLHEGHIKLVETAKKENDEVLMSIFVNPAQFGPGEDFERYPRNMERDKQLAETAGTDVIFAPSADEVYPRESAIAISAGRLADQLCGKSRPGHFDGVLKVVTKLFHLAQADRAYFGQKDAQQLAIIESLVEDFNFPLEIRRVETVREPDGLAKSSRNVYLSEKERSEAPHLKKALEIGKEAAMDGRNPIPLMEQHLNANTSGQIDYIQLLSYPDLTEKVEGEAILALAVQFEKARLIDNLLFNIKGN</sequence>
<accession>A0A365L0Z4</accession>
<dbReference type="InterPro" id="IPR042176">
    <property type="entry name" value="Pantoate_ligase_C"/>
</dbReference>
<feature type="binding site" evidence="8">
    <location>
        <begin position="195"/>
        <end position="198"/>
    </location>
    <ligand>
        <name>ATP</name>
        <dbReference type="ChEBI" id="CHEBI:30616"/>
    </ligand>
</feature>
<comment type="similarity">
    <text evidence="2 8">Belongs to the pantothenate synthetase family.</text>
</comment>
<comment type="catalytic activity">
    <reaction evidence="7 8">
        <text>(R)-pantoate + beta-alanine + ATP = (R)-pantothenate + AMP + diphosphate + H(+)</text>
        <dbReference type="Rhea" id="RHEA:10912"/>
        <dbReference type="ChEBI" id="CHEBI:15378"/>
        <dbReference type="ChEBI" id="CHEBI:15980"/>
        <dbReference type="ChEBI" id="CHEBI:29032"/>
        <dbReference type="ChEBI" id="CHEBI:30616"/>
        <dbReference type="ChEBI" id="CHEBI:33019"/>
        <dbReference type="ChEBI" id="CHEBI:57966"/>
        <dbReference type="ChEBI" id="CHEBI:456215"/>
        <dbReference type="EC" id="6.3.2.1"/>
    </reaction>
</comment>
<comment type="caution">
    <text evidence="9">The sequence shown here is derived from an EMBL/GenBank/DDBJ whole genome shotgun (WGS) entry which is preliminary data.</text>
</comment>
<dbReference type="FunFam" id="3.40.50.620:FF:000013">
    <property type="entry name" value="Pantothenate synthetase"/>
    <property type="match status" value="1"/>
</dbReference>
<evidence type="ECO:0000256" key="4">
    <source>
        <dbReference type="ARBA" id="ARBA00022655"/>
    </source>
</evidence>
<comment type="pathway">
    <text evidence="1 8">Cofactor biosynthesis; (R)-pantothenate biosynthesis; (R)-pantothenate from (R)-pantoate and beta-alanine: step 1/1.</text>
</comment>
<dbReference type="GO" id="GO:0004592">
    <property type="term" value="F:pantoate-beta-alanine ligase activity"/>
    <property type="evidence" value="ECO:0007669"/>
    <property type="project" value="UniProtKB-UniRule"/>
</dbReference>
<keyword evidence="10" id="KW-1185">Reference proteome</keyword>
<dbReference type="SUPFAM" id="SSF52374">
    <property type="entry name" value="Nucleotidylyl transferase"/>
    <property type="match status" value="1"/>
</dbReference>
<name>A0A365L0Z4_9BACL</name>
<evidence type="ECO:0000313" key="9">
    <source>
        <dbReference type="EMBL" id="RAZ79086.1"/>
    </source>
</evidence>
<protein>
    <recommendedName>
        <fullName evidence="8">Pantothenate synthetase</fullName>
        <shortName evidence="8">PS</shortName>
        <ecNumber evidence="8">6.3.2.1</ecNumber>
    </recommendedName>
    <alternativeName>
        <fullName evidence="8">Pantoate--beta-alanine ligase</fullName>
    </alternativeName>
    <alternativeName>
        <fullName evidence="8">Pantoate-activating enzyme</fullName>
    </alternativeName>
</protein>
<dbReference type="InterPro" id="IPR004821">
    <property type="entry name" value="Cyt_trans-like"/>
</dbReference>
<keyword evidence="6 8" id="KW-0067">ATP-binding</keyword>
<dbReference type="GO" id="GO:0015940">
    <property type="term" value="P:pantothenate biosynthetic process"/>
    <property type="evidence" value="ECO:0007669"/>
    <property type="project" value="UniProtKB-UniRule"/>
</dbReference>
<gene>
    <name evidence="8" type="primary">panC</name>
    <name evidence="9" type="ORF">DP120_05575</name>
</gene>
<dbReference type="HAMAP" id="MF_00158">
    <property type="entry name" value="PanC"/>
    <property type="match status" value="1"/>
</dbReference>
<dbReference type="UniPathway" id="UPA00028">
    <property type="reaction ID" value="UER00005"/>
</dbReference>
<evidence type="ECO:0000313" key="10">
    <source>
        <dbReference type="Proteomes" id="UP000251002"/>
    </source>
</evidence>
<dbReference type="Gene3D" id="3.30.1300.10">
    <property type="entry name" value="Pantoate-beta-alanine ligase, C-terminal domain"/>
    <property type="match status" value="1"/>
</dbReference>
<dbReference type="EMBL" id="QLZR01000002">
    <property type="protein sequence ID" value="RAZ79086.1"/>
    <property type="molecule type" value="Genomic_DNA"/>
</dbReference>